<reference evidence="4" key="1">
    <citation type="submission" date="2017-01" db="EMBL/GenBank/DDBJ databases">
        <authorList>
            <person name="Varghese N."/>
            <person name="Submissions S."/>
        </authorList>
    </citation>
    <scope>NUCLEOTIDE SEQUENCE [LARGE SCALE GENOMIC DNA]</scope>
    <source>
        <strain evidence="4">ATCC 12950</strain>
    </source>
</reference>
<dbReference type="InterPro" id="IPR003870">
    <property type="entry name" value="DUF222"/>
</dbReference>
<feature type="compositionally biased region" description="Acidic residues" evidence="1">
    <location>
        <begin position="500"/>
        <end position="510"/>
    </location>
</feature>
<proteinExistence type="predicted"/>
<feature type="compositionally biased region" description="Low complexity" evidence="1">
    <location>
        <begin position="410"/>
        <end position="444"/>
    </location>
</feature>
<feature type="compositionally biased region" description="Basic and acidic residues" evidence="1">
    <location>
        <begin position="474"/>
        <end position="492"/>
    </location>
</feature>
<dbReference type="CDD" id="cd00085">
    <property type="entry name" value="HNHc"/>
    <property type="match status" value="1"/>
</dbReference>
<dbReference type="InterPro" id="IPR003615">
    <property type="entry name" value="HNH_nuc"/>
</dbReference>
<dbReference type="STRING" id="58117.SAMN05421833_13222"/>
<evidence type="ECO:0000259" key="2">
    <source>
        <dbReference type="SMART" id="SM00507"/>
    </source>
</evidence>
<dbReference type="SMART" id="SM00507">
    <property type="entry name" value="HNHc"/>
    <property type="match status" value="1"/>
</dbReference>
<organism evidence="3 4">
    <name type="scientific">Microbispora rosea</name>
    <dbReference type="NCBI Taxonomy" id="58117"/>
    <lineage>
        <taxon>Bacteria</taxon>
        <taxon>Bacillati</taxon>
        <taxon>Actinomycetota</taxon>
        <taxon>Actinomycetes</taxon>
        <taxon>Streptosporangiales</taxon>
        <taxon>Streptosporangiaceae</taxon>
        <taxon>Microbispora</taxon>
    </lineage>
</organism>
<name>A0A1N7GSN9_9ACTN</name>
<evidence type="ECO:0000256" key="1">
    <source>
        <dbReference type="SAM" id="MobiDB-lite"/>
    </source>
</evidence>
<sequence>MDLFDIDPDRPRRSNNTGDGWWDRLTAGSPLWSADGSSAREYFPIIDLQPPRHTSANTSNGAPGTGSPGSPGADAAGADGPRADDLGADGHGVGAGGRSRARSSWVLVGSLRESAQALALAPLPEDADVCLAEAEDLLFARDRITCALADRVGRVHAAGRAKQHGHASTRSWLRTAAGMSVGGAGRLLTLAVELARLPRVRERFAAGQLAAGVVEAICTATANLSDEHAGVAEPILLELATKAGAAEVAKAGRYLRAVLDPDGEDRDERAEYGRRFLRVRPGRGGGLEGEFSLPREAAARLRALLDAYAKPRAEGDDRPLSVRQADAFIALLEQKIATELLVLVNAESLPADPATDPATDDASDPHPADSDLAATAEGTNTSAPAADDTSGSAPGEAATSDPAEAETEAHAGADGAADASAGSDAGADGAADAGAGSADRATTGPRDEESRHPGPGERGADEYGTSERGTGRRASRERGAGERRAGECEPRKAASAVSAEGDDTAPVEGDDCGRAVAQTGAPDAVRRGSAWPADGGGPSNPAPSDAAPSNPAPSGITPCGTAPSEAAQPDPPPEDNSARRTHAGPRPAGEYPRGQDTASAGEPPGRLRGTEPGALFGIAPGALLGTVPGLLLATGQMLPVTSVHRLARTSTLLRLVMDAEGQVLDMGRKVRLATPAQRRAIFARYATCWVDGCPLPATMCQIDHADDWSTGGLTDLKLLGPACQFHNRDRYQHPHRYTRRQTGTDRWTFTYHPLAATRLRK</sequence>
<feature type="compositionally biased region" description="Low complexity" evidence="1">
    <location>
        <begin position="70"/>
        <end position="80"/>
    </location>
</feature>
<feature type="region of interest" description="Disordered" evidence="1">
    <location>
        <begin position="1"/>
        <end position="28"/>
    </location>
</feature>
<dbReference type="Pfam" id="PF02720">
    <property type="entry name" value="DUF222"/>
    <property type="match status" value="2"/>
</dbReference>
<dbReference type="EMBL" id="FTNI01000032">
    <property type="protein sequence ID" value="SIS15611.1"/>
    <property type="molecule type" value="Genomic_DNA"/>
</dbReference>
<feature type="compositionally biased region" description="Basic and acidic residues" evidence="1">
    <location>
        <begin position="445"/>
        <end position="461"/>
    </location>
</feature>
<evidence type="ECO:0000313" key="3">
    <source>
        <dbReference type="EMBL" id="SIS15611.1"/>
    </source>
</evidence>
<protein>
    <recommendedName>
        <fullName evidence="2">HNH nuclease domain-containing protein</fullName>
    </recommendedName>
</protein>
<dbReference type="RefSeq" id="WP_083744772.1">
    <property type="nucleotide sequence ID" value="NZ_FTNI01000032.1"/>
</dbReference>
<dbReference type="Proteomes" id="UP000186096">
    <property type="component" value="Unassembled WGS sequence"/>
</dbReference>
<dbReference type="OrthoDB" id="581465at2"/>
<feature type="region of interest" description="Disordered" evidence="1">
    <location>
        <begin position="352"/>
        <end position="613"/>
    </location>
</feature>
<feature type="domain" description="HNH nuclease" evidence="2">
    <location>
        <begin position="676"/>
        <end position="728"/>
    </location>
</feature>
<keyword evidence="4" id="KW-1185">Reference proteome</keyword>
<accession>A0A1N7GSN9</accession>
<feature type="compositionally biased region" description="Low complexity" evidence="1">
    <location>
        <begin position="542"/>
        <end position="555"/>
    </location>
</feature>
<evidence type="ECO:0000313" key="4">
    <source>
        <dbReference type="Proteomes" id="UP000186096"/>
    </source>
</evidence>
<dbReference type="AlphaFoldDB" id="A0A1N7GSN9"/>
<feature type="region of interest" description="Disordered" evidence="1">
    <location>
        <begin position="49"/>
        <end position="98"/>
    </location>
</feature>
<gene>
    <name evidence="3" type="ORF">SAMN05421833_13222</name>
</gene>